<sequence length="72" mass="8241">MFEQHLQHSRLLARFEMAIRLGFVTKQLPGFDPGIMWHSTAEPRGHRLVALAFNTELPRRGHSTLPVANGHR</sequence>
<evidence type="ECO:0000313" key="1">
    <source>
        <dbReference type="EMBL" id="KAA1259497.1"/>
    </source>
</evidence>
<proteinExistence type="predicted"/>
<dbReference type="EMBL" id="VRLW01000001">
    <property type="protein sequence ID" value="KAA1259497.1"/>
    <property type="molecule type" value="Genomic_DNA"/>
</dbReference>
<comment type="caution">
    <text evidence="1">The sequence shown here is derived from an EMBL/GenBank/DDBJ whole genome shotgun (WGS) entry which is preliminary data.</text>
</comment>
<protein>
    <submittedName>
        <fullName evidence="1">Uncharacterized protein</fullName>
    </submittedName>
</protein>
<evidence type="ECO:0000313" key="2">
    <source>
        <dbReference type="Proteomes" id="UP000322699"/>
    </source>
</evidence>
<gene>
    <name evidence="1" type="ORF">LF1_20310</name>
</gene>
<dbReference type="Proteomes" id="UP000322699">
    <property type="component" value="Unassembled WGS sequence"/>
</dbReference>
<accession>A0A5B1CEB9</accession>
<name>A0A5B1CEB9_9BACT</name>
<keyword evidence="2" id="KW-1185">Reference proteome</keyword>
<organism evidence="1 2">
    <name type="scientific">Rubripirellula obstinata</name>
    <dbReference type="NCBI Taxonomy" id="406547"/>
    <lineage>
        <taxon>Bacteria</taxon>
        <taxon>Pseudomonadati</taxon>
        <taxon>Planctomycetota</taxon>
        <taxon>Planctomycetia</taxon>
        <taxon>Pirellulales</taxon>
        <taxon>Pirellulaceae</taxon>
        <taxon>Rubripirellula</taxon>
    </lineage>
</organism>
<dbReference type="AlphaFoldDB" id="A0A5B1CEB9"/>
<reference evidence="1 2" key="1">
    <citation type="submission" date="2019-08" db="EMBL/GenBank/DDBJ databases">
        <title>Deep-cultivation of Planctomycetes and their phenomic and genomic characterization uncovers novel biology.</title>
        <authorList>
            <person name="Wiegand S."/>
            <person name="Jogler M."/>
            <person name="Boedeker C."/>
            <person name="Pinto D."/>
            <person name="Vollmers J."/>
            <person name="Rivas-Marin E."/>
            <person name="Kohn T."/>
            <person name="Peeters S.H."/>
            <person name="Heuer A."/>
            <person name="Rast P."/>
            <person name="Oberbeckmann S."/>
            <person name="Bunk B."/>
            <person name="Jeske O."/>
            <person name="Meyerdierks A."/>
            <person name="Storesund J.E."/>
            <person name="Kallscheuer N."/>
            <person name="Luecker S."/>
            <person name="Lage O.M."/>
            <person name="Pohl T."/>
            <person name="Merkel B.J."/>
            <person name="Hornburger P."/>
            <person name="Mueller R.-W."/>
            <person name="Bruemmer F."/>
            <person name="Labrenz M."/>
            <person name="Spormann A.M."/>
            <person name="Op Den Camp H."/>
            <person name="Overmann J."/>
            <person name="Amann R."/>
            <person name="Jetten M.S.M."/>
            <person name="Mascher T."/>
            <person name="Medema M.H."/>
            <person name="Devos D.P."/>
            <person name="Kaster A.-K."/>
            <person name="Ovreas L."/>
            <person name="Rohde M."/>
            <person name="Galperin M.Y."/>
            <person name="Jogler C."/>
        </authorList>
    </citation>
    <scope>NUCLEOTIDE SEQUENCE [LARGE SCALE GENOMIC DNA]</scope>
    <source>
        <strain evidence="1 2">LF1</strain>
    </source>
</reference>